<dbReference type="EMBL" id="CAXAMM010035424">
    <property type="protein sequence ID" value="CAK9074232.1"/>
    <property type="molecule type" value="Genomic_DNA"/>
</dbReference>
<proteinExistence type="predicted"/>
<name>A0ABP0PDW6_9DINO</name>
<evidence type="ECO:0000313" key="2">
    <source>
        <dbReference type="Proteomes" id="UP001642464"/>
    </source>
</evidence>
<feature type="non-terminal residue" evidence="1">
    <location>
        <position position="1"/>
    </location>
</feature>
<comment type="caution">
    <text evidence="1">The sequence shown here is derived from an EMBL/GenBank/DDBJ whole genome shotgun (WGS) entry which is preliminary data.</text>
</comment>
<organism evidence="1 2">
    <name type="scientific">Durusdinium trenchii</name>
    <dbReference type="NCBI Taxonomy" id="1381693"/>
    <lineage>
        <taxon>Eukaryota</taxon>
        <taxon>Sar</taxon>
        <taxon>Alveolata</taxon>
        <taxon>Dinophyceae</taxon>
        <taxon>Suessiales</taxon>
        <taxon>Symbiodiniaceae</taxon>
        <taxon>Durusdinium</taxon>
    </lineage>
</organism>
<reference evidence="1 2" key="1">
    <citation type="submission" date="2024-02" db="EMBL/GenBank/DDBJ databases">
        <authorList>
            <person name="Chen Y."/>
            <person name="Shah S."/>
            <person name="Dougan E. K."/>
            <person name="Thang M."/>
            <person name="Chan C."/>
        </authorList>
    </citation>
    <scope>NUCLEOTIDE SEQUENCE [LARGE SCALE GENOMIC DNA]</scope>
</reference>
<dbReference type="Proteomes" id="UP001642464">
    <property type="component" value="Unassembled WGS sequence"/>
</dbReference>
<accession>A0ABP0PDW6</accession>
<gene>
    <name evidence="1" type="ORF">SCF082_LOCUS36171</name>
</gene>
<evidence type="ECO:0000313" key="1">
    <source>
        <dbReference type="EMBL" id="CAK9074232.1"/>
    </source>
</evidence>
<protein>
    <submittedName>
        <fullName evidence="1">Retrovirus-related Pol polyprotein from transposon TNT 1-94</fullName>
    </submittedName>
</protein>
<sequence length="113" mass="13104">EQITTATGYYKVVKNIPGQRIGAKAWYEFLREYLETELSFVFDVVNPCLGKQGTGSNLVCVLVHVDNVMFTGRQVPVENFVKKLKDKFDVEVSMIKEHNEEFSFLKRKYTYVL</sequence>
<keyword evidence="2" id="KW-1185">Reference proteome</keyword>